<evidence type="ECO:0000313" key="2">
    <source>
        <dbReference type="EMBL" id="KRY96208.1"/>
    </source>
</evidence>
<dbReference type="Proteomes" id="UP000054805">
    <property type="component" value="Unassembled WGS sequence"/>
</dbReference>
<protein>
    <submittedName>
        <fullName evidence="3">Uncharacterized protein</fullName>
    </submittedName>
</protein>
<dbReference type="Proteomes" id="UP000054826">
    <property type="component" value="Unassembled WGS sequence"/>
</dbReference>
<reference evidence="4 5" key="1">
    <citation type="submission" date="2015-01" db="EMBL/GenBank/DDBJ databases">
        <title>Evolution of Trichinella species and genotypes.</title>
        <authorList>
            <person name="Korhonen P.K."/>
            <person name="Edoardo P."/>
            <person name="Giuseppe L.R."/>
            <person name="Gasser R.B."/>
        </authorList>
    </citation>
    <scope>NUCLEOTIDE SEQUENCE [LARGE SCALE GENOMIC DNA]</scope>
    <source>
        <strain evidence="1">ISS176</strain>
        <strain evidence="3">ISS588</strain>
    </source>
</reference>
<organism evidence="3 4">
    <name type="scientific">Trichinella pseudospiralis</name>
    <name type="common">Parasitic roundworm</name>
    <dbReference type="NCBI Taxonomy" id="6337"/>
    <lineage>
        <taxon>Eukaryota</taxon>
        <taxon>Metazoa</taxon>
        <taxon>Ecdysozoa</taxon>
        <taxon>Nematoda</taxon>
        <taxon>Enoplea</taxon>
        <taxon>Dorylaimia</taxon>
        <taxon>Trichinellida</taxon>
        <taxon>Trichinellidae</taxon>
        <taxon>Trichinella</taxon>
    </lineage>
</organism>
<dbReference type="EMBL" id="JYDS01003413">
    <property type="protein sequence ID" value="KRY96208.1"/>
    <property type="molecule type" value="Genomic_DNA"/>
</dbReference>
<name>A0A0V1GMN4_TRIPS</name>
<dbReference type="EMBL" id="JYDV01004993">
    <property type="protein sequence ID" value="KRY94937.1"/>
    <property type="molecule type" value="Genomic_DNA"/>
</dbReference>
<dbReference type="EMBL" id="JYDS01001146">
    <property type="protein sequence ID" value="KRY99547.1"/>
    <property type="molecule type" value="Genomic_DNA"/>
</dbReference>
<sequence>MSLLVVKMLVVQLPPYTVDGSRLKAVQQPCIVEGSKTE</sequence>
<evidence type="ECO:0000313" key="5">
    <source>
        <dbReference type="Proteomes" id="UP000054826"/>
    </source>
</evidence>
<keyword evidence="4" id="KW-1185">Reference proteome</keyword>
<comment type="caution">
    <text evidence="3">The sequence shown here is derived from an EMBL/GenBank/DDBJ whole genome shotgun (WGS) entry which is preliminary data.</text>
</comment>
<accession>A0A0V1GMN4</accession>
<evidence type="ECO:0000313" key="3">
    <source>
        <dbReference type="EMBL" id="KRY99547.1"/>
    </source>
</evidence>
<gene>
    <name evidence="2" type="ORF">T4B_12739</name>
    <name evidence="3" type="ORF">T4B_14980</name>
    <name evidence="1" type="ORF">T4C_6057</name>
</gene>
<dbReference type="AlphaFoldDB" id="A0A0V1GMN4"/>
<proteinExistence type="predicted"/>
<evidence type="ECO:0000313" key="1">
    <source>
        <dbReference type="EMBL" id="KRY94937.1"/>
    </source>
</evidence>
<evidence type="ECO:0000313" key="4">
    <source>
        <dbReference type="Proteomes" id="UP000054805"/>
    </source>
</evidence>